<name>M4BEH5_HYAAE</name>
<accession>M4BEH5</accession>
<dbReference type="AlphaFoldDB" id="M4BEH5"/>
<evidence type="ECO:0000313" key="1">
    <source>
        <dbReference type="EnsemblProtists" id="HpaP804693"/>
    </source>
</evidence>
<protein>
    <submittedName>
        <fullName evidence="1">Uncharacterized protein</fullName>
    </submittedName>
</protein>
<dbReference type="HOGENOM" id="CLU_1931592_0_0_1"/>
<dbReference type="Proteomes" id="UP000011713">
    <property type="component" value="Unassembled WGS sequence"/>
</dbReference>
<reference evidence="1" key="2">
    <citation type="submission" date="2015-06" db="UniProtKB">
        <authorList>
            <consortium name="EnsemblProtists"/>
        </authorList>
    </citation>
    <scope>IDENTIFICATION</scope>
    <source>
        <strain evidence="1">Emoy2</strain>
    </source>
</reference>
<sequence>MVFNTRNGQSLLHELVLEVVDGRSRVISGGRPVLITLGIGGVRQEQDGGQIWDVGLSAAKIRMPHGFLQASRKVLEEGVQQDVEVALTLDPPPQHDQEHSFHRELDQECRRRRDHWDSIGVRARSSGTRKK</sequence>
<evidence type="ECO:0000313" key="2">
    <source>
        <dbReference type="Proteomes" id="UP000011713"/>
    </source>
</evidence>
<organism evidence="1 2">
    <name type="scientific">Hyaloperonospora arabidopsidis (strain Emoy2)</name>
    <name type="common">Downy mildew agent</name>
    <name type="synonym">Peronospora arabidopsidis</name>
    <dbReference type="NCBI Taxonomy" id="559515"/>
    <lineage>
        <taxon>Eukaryota</taxon>
        <taxon>Sar</taxon>
        <taxon>Stramenopiles</taxon>
        <taxon>Oomycota</taxon>
        <taxon>Peronosporomycetes</taxon>
        <taxon>Peronosporales</taxon>
        <taxon>Peronosporaceae</taxon>
        <taxon>Hyaloperonospora</taxon>
    </lineage>
</organism>
<dbReference type="VEuPathDB" id="FungiDB:HpaG804693"/>
<dbReference type="InParanoid" id="M4BEH5"/>
<reference evidence="2" key="1">
    <citation type="journal article" date="2010" name="Science">
        <title>Signatures of adaptation to obligate biotrophy in the Hyaloperonospora arabidopsidis genome.</title>
        <authorList>
            <person name="Baxter L."/>
            <person name="Tripathy S."/>
            <person name="Ishaque N."/>
            <person name="Boot N."/>
            <person name="Cabral A."/>
            <person name="Kemen E."/>
            <person name="Thines M."/>
            <person name="Ah-Fong A."/>
            <person name="Anderson R."/>
            <person name="Badejoko W."/>
            <person name="Bittner-Eddy P."/>
            <person name="Boore J.L."/>
            <person name="Chibucos M.C."/>
            <person name="Coates M."/>
            <person name="Dehal P."/>
            <person name="Delehaunty K."/>
            <person name="Dong S."/>
            <person name="Downton P."/>
            <person name="Dumas B."/>
            <person name="Fabro G."/>
            <person name="Fronick C."/>
            <person name="Fuerstenberg S.I."/>
            <person name="Fulton L."/>
            <person name="Gaulin E."/>
            <person name="Govers F."/>
            <person name="Hughes L."/>
            <person name="Humphray S."/>
            <person name="Jiang R.H."/>
            <person name="Judelson H."/>
            <person name="Kamoun S."/>
            <person name="Kyung K."/>
            <person name="Meijer H."/>
            <person name="Minx P."/>
            <person name="Morris P."/>
            <person name="Nelson J."/>
            <person name="Phuntumart V."/>
            <person name="Qutob D."/>
            <person name="Rehmany A."/>
            <person name="Rougon-Cardoso A."/>
            <person name="Ryden P."/>
            <person name="Torto-Alalibo T."/>
            <person name="Studholme D."/>
            <person name="Wang Y."/>
            <person name="Win J."/>
            <person name="Wood J."/>
            <person name="Clifton S.W."/>
            <person name="Rogers J."/>
            <person name="Van den Ackerveken G."/>
            <person name="Jones J.D."/>
            <person name="McDowell J.M."/>
            <person name="Beynon J."/>
            <person name="Tyler B.M."/>
        </authorList>
    </citation>
    <scope>NUCLEOTIDE SEQUENCE [LARGE SCALE GENOMIC DNA]</scope>
    <source>
        <strain evidence="2">Emoy2</strain>
    </source>
</reference>
<proteinExistence type="predicted"/>
<dbReference type="EMBL" id="JH598174">
    <property type="status" value="NOT_ANNOTATED_CDS"/>
    <property type="molecule type" value="Genomic_DNA"/>
</dbReference>
<keyword evidence="2" id="KW-1185">Reference proteome</keyword>
<dbReference type="EnsemblProtists" id="HpaT804693">
    <property type="protein sequence ID" value="HpaP804693"/>
    <property type="gene ID" value="HpaG804693"/>
</dbReference>